<keyword evidence="1" id="KW-1277">Toxin-antitoxin system</keyword>
<dbReference type="EMBL" id="QJTF01000006">
    <property type="protein sequence ID" value="PYE88754.1"/>
    <property type="molecule type" value="Genomic_DNA"/>
</dbReference>
<dbReference type="RefSeq" id="WP_110750644.1">
    <property type="nucleotide sequence ID" value="NZ_QJTF01000006.1"/>
</dbReference>
<organism evidence="4 5">
    <name type="scientific">Phyllobacterium leguminum</name>
    <dbReference type="NCBI Taxonomy" id="314237"/>
    <lineage>
        <taxon>Bacteria</taxon>
        <taxon>Pseudomonadati</taxon>
        <taxon>Pseudomonadota</taxon>
        <taxon>Alphaproteobacteria</taxon>
        <taxon>Hyphomicrobiales</taxon>
        <taxon>Phyllobacteriaceae</taxon>
        <taxon>Phyllobacterium</taxon>
    </lineage>
</organism>
<dbReference type="PANTHER" id="PTHR35401">
    <property type="entry name" value="COPG FAMILY HELIX-TURN-HELIX PROTEIN-RELATED-RELATED"/>
    <property type="match status" value="1"/>
</dbReference>
<dbReference type="OrthoDB" id="7569726at2"/>
<dbReference type="Proteomes" id="UP000247454">
    <property type="component" value="Unassembled WGS sequence"/>
</dbReference>
<evidence type="ECO:0000313" key="5">
    <source>
        <dbReference type="Proteomes" id="UP000247454"/>
    </source>
</evidence>
<dbReference type="PANTHER" id="PTHR35401:SF2">
    <property type="entry name" value="ABC-TYPE TRANSPORT SYSTEM"/>
    <property type="match status" value="1"/>
</dbReference>
<evidence type="ECO:0000256" key="1">
    <source>
        <dbReference type="ARBA" id="ARBA00022649"/>
    </source>
</evidence>
<proteinExistence type="inferred from homology"/>
<dbReference type="InterPro" id="IPR014795">
    <property type="entry name" value="TacA_1-like"/>
</dbReference>
<keyword evidence="5" id="KW-1185">Reference proteome</keyword>
<dbReference type="InterPro" id="IPR010985">
    <property type="entry name" value="Ribbon_hlx_hlx"/>
</dbReference>
<protein>
    <submittedName>
        <fullName evidence="4">Uncharacterized protein (DUF1778 family)</fullName>
    </submittedName>
</protein>
<comment type="caution">
    <text evidence="4">The sequence shown here is derived from an EMBL/GenBank/DDBJ whole genome shotgun (WGS) entry which is preliminary data.</text>
</comment>
<evidence type="ECO:0000256" key="2">
    <source>
        <dbReference type="ARBA" id="ARBA00049988"/>
    </source>
</evidence>
<evidence type="ECO:0000313" key="4">
    <source>
        <dbReference type="EMBL" id="PYE88754.1"/>
    </source>
</evidence>
<gene>
    <name evidence="4" type="ORF">C7477_106127</name>
</gene>
<comment type="similarity">
    <text evidence="2">Belongs to the TacA antitoxin family.</text>
</comment>
<feature type="region of interest" description="Disordered" evidence="3">
    <location>
        <begin position="1"/>
        <end position="23"/>
    </location>
</feature>
<feature type="compositionally biased region" description="Basic and acidic residues" evidence="3">
    <location>
        <begin position="1"/>
        <end position="20"/>
    </location>
</feature>
<dbReference type="Pfam" id="PF08681">
    <property type="entry name" value="TacA1"/>
    <property type="match status" value="1"/>
</dbReference>
<dbReference type="SUPFAM" id="SSF47598">
    <property type="entry name" value="Ribbon-helix-helix"/>
    <property type="match status" value="1"/>
</dbReference>
<dbReference type="AlphaFoldDB" id="A0A318T693"/>
<dbReference type="Gene3D" id="1.20.5.780">
    <property type="entry name" value="Single helix bin"/>
    <property type="match status" value="1"/>
</dbReference>
<sequence>MLAFHDEVSGVDEKSSERMNFRTKPRIKRTIQRAAALSGVDDSVFTMSAAYKAAMETIAAHEHTLLQPVDHEAFFTLLDNPPEPTAHLKAAFARHRRAVISK</sequence>
<dbReference type="GO" id="GO:0006355">
    <property type="term" value="P:regulation of DNA-templated transcription"/>
    <property type="evidence" value="ECO:0007669"/>
    <property type="project" value="InterPro"/>
</dbReference>
<evidence type="ECO:0000256" key="3">
    <source>
        <dbReference type="SAM" id="MobiDB-lite"/>
    </source>
</evidence>
<name>A0A318T693_9HYPH</name>
<accession>A0A318T693</accession>
<reference evidence="4 5" key="1">
    <citation type="submission" date="2018-06" db="EMBL/GenBank/DDBJ databases">
        <title>Genomic Encyclopedia of Type Strains, Phase III (KMG-III): the genomes of soil and plant-associated and newly described type strains.</title>
        <authorList>
            <person name="Whitman W."/>
        </authorList>
    </citation>
    <scope>NUCLEOTIDE SEQUENCE [LARGE SCALE GENOMIC DNA]</scope>
    <source>
        <strain evidence="4 5">ORS 1419</strain>
    </source>
</reference>